<reference evidence="11" key="2">
    <citation type="submission" date="2017-03" db="EMBL/GenBank/DDBJ databases">
        <authorList>
            <person name="Monnet C."/>
        </authorList>
    </citation>
    <scope>NUCLEOTIDE SEQUENCE [LARGE SCALE GENOMIC DNA]</scope>
    <source>
        <strain evidence="11">CNRZ 920</strain>
    </source>
</reference>
<feature type="transmembrane region" description="Helical" evidence="8">
    <location>
        <begin position="366"/>
        <end position="386"/>
    </location>
</feature>
<evidence type="ECO:0000256" key="6">
    <source>
        <dbReference type="ARBA" id="ARBA00023065"/>
    </source>
</evidence>
<dbReference type="PANTHER" id="PTHR32024:SF1">
    <property type="entry name" value="KTR SYSTEM POTASSIUM UPTAKE PROTEIN B"/>
    <property type="match status" value="1"/>
</dbReference>
<evidence type="ECO:0000313" key="11">
    <source>
        <dbReference type="Proteomes" id="UP000234289"/>
    </source>
</evidence>
<dbReference type="InterPro" id="IPR003445">
    <property type="entry name" value="Cat_transpt"/>
</dbReference>
<keyword evidence="5 8" id="KW-1133">Transmembrane helix</keyword>
<evidence type="ECO:0000256" key="4">
    <source>
        <dbReference type="ARBA" id="ARBA00022692"/>
    </source>
</evidence>
<dbReference type="Pfam" id="PF02386">
    <property type="entry name" value="TrkH"/>
    <property type="match status" value="1"/>
</dbReference>
<feature type="transmembrane region" description="Helical" evidence="8">
    <location>
        <begin position="206"/>
        <end position="225"/>
    </location>
</feature>
<feature type="transmembrane region" description="Helical" evidence="8">
    <location>
        <begin position="423"/>
        <end position="445"/>
    </location>
</feature>
<evidence type="ECO:0000256" key="1">
    <source>
        <dbReference type="ARBA" id="ARBA00004651"/>
    </source>
</evidence>
<evidence type="ECO:0000256" key="8">
    <source>
        <dbReference type="SAM" id="Phobius"/>
    </source>
</evidence>
<dbReference type="GO" id="GO:0030001">
    <property type="term" value="P:metal ion transport"/>
    <property type="evidence" value="ECO:0007669"/>
    <property type="project" value="UniProtKB-ARBA"/>
</dbReference>
<feature type="transmembrane region" description="Helical" evidence="8">
    <location>
        <begin position="57"/>
        <end position="78"/>
    </location>
</feature>
<dbReference type="GO" id="GO:0005886">
    <property type="term" value="C:plasma membrane"/>
    <property type="evidence" value="ECO:0007669"/>
    <property type="project" value="UniProtKB-SubCell"/>
</dbReference>
<organism evidence="9 12">
    <name type="scientific">Brevibacterium aurantiacum</name>
    <dbReference type="NCBI Taxonomy" id="273384"/>
    <lineage>
        <taxon>Bacteria</taxon>
        <taxon>Bacillati</taxon>
        <taxon>Actinomycetota</taxon>
        <taxon>Actinomycetes</taxon>
        <taxon>Micrococcales</taxon>
        <taxon>Brevibacteriaceae</taxon>
        <taxon>Brevibacterium</taxon>
    </lineage>
</organism>
<accession>A0A2H1J9V6</accession>
<evidence type="ECO:0000256" key="2">
    <source>
        <dbReference type="ARBA" id="ARBA00022448"/>
    </source>
</evidence>
<evidence type="ECO:0000256" key="7">
    <source>
        <dbReference type="ARBA" id="ARBA00023136"/>
    </source>
</evidence>
<name>A0A2H1J9V6_BREAU</name>
<evidence type="ECO:0000256" key="3">
    <source>
        <dbReference type="ARBA" id="ARBA00022475"/>
    </source>
</evidence>
<feature type="transmembrane region" description="Helical" evidence="8">
    <location>
        <begin position="90"/>
        <end position="115"/>
    </location>
</feature>
<keyword evidence="2" id="KW-0813">Transport</keyword>
<protein>
    <submittedName>
        <fullName evidence="9">Trk-type K+ transport system, membrane component</fullName>
    </submittedName>
</protein>
<gene>
    <name evidence="10" type="ORF">BAUR920_02657</name>
    <name evidence="9" type="ORF">BAURA63_02054</name>
</gene>
<sequence length="462" mass="48301">MSLPCHGFGGCLGARFLAVHSTHRDAITRVVIGYLTALVIGTGLLMTPAATVAPGGISLLSGLFTATSALSVTGLAVLDTGGDFTFFGQAVILVLIQIGGLGVLLFTALLAIVVAGKAGLRLRQSVATETRSSTIGGIGPMVRRIVALAVGAELVVAVALFLRLRLFYDEPLGAAIWNAVFHAVSAFNNAGFGLRSNNLMDFVADPFICGPISCAVILGGLGYPVVIELARRYRSPLTWSLTTRAVVVMTPVLLVGGTIYIAMIEWNNPNTMGTLDAWGKIQASAFQSTITRTAGFNSVDISQMHPATWLGLDILMFIGGGPAGTAGGVKITTVLVLGAMTWTEFTGGRAVNLLGRRVSRSVHRQATTVIVLALTLIVAATMIIMLDAPSLGLDRILFEVISGFGTVGLSTGITTDLPGLSQVVIIITMALGRLGPVTIASVLALRVRPQRFELPKERPLIG</sequence>
<dbReference type="Proteomes" id="UP000234289">
    <property type="component" value="Unassembled WGS sequence"/>
</dbReference>
<feature type="transmembrane region" description="Helical" evidence="8">
    <location>
        <begin position="26"/>
        <end position="45"/>
    </location>
</feature>
<evidence type="ECO:0000313" key="12">
    <source>
        <dbReference type="Proteomes" id="UP000234327"/>
    </source>
</evidence>
<feature type="transmembrane region" description="Helical" evidence="8">
    <location>
        <begin position="145"/>
        <end position="168"/>
    </location>
</feature>
<dbReference type="PANTHER" id="PTHR32024">
    <property type="entry name" value="TRK SYSTEM POTASSIUM UPTAKE PROTEIN TRKG-RELATED"/>
    <property type="match status" value="1"/>
</dbReference>
<dbReference type="EMBL" id="FXZG01000016">
    <property type="protein sequence ID" value="SMX92898.1"/>
    <property type="molecule type" value="Genomic_DNA"/>
</dbReference>
<dbReference type="GO" id="GO:0008324">
    <property type="term" value="F:monoatomic cation transmembrane transporter activity"/>
    <property type="evidence" value="ECO:0007669"/>
    <property type="project" value="InterPro"/>
</dbReference>
<dbReference type="AlphaFoldDB" id="A0A2H1J9V6"/>
<feature type="transmembrane region" description="Helical" evidence="8">
    <location>
        <begin position="245"/>
        <end position="263"/>
    </location>
</feature>
<keyword evidence="4 8" id="KW-0812">Transmembrane</keyword>
<evidence type="ECO:0000256" key="5">
    <source>
        <dbReference type="ARBA" id="ARBA00022989"/>
    </source>
</evidence>
<proteinExistence type="predicted"/>
<evidence type="ECO:0000313" key="9">
    <source>
        <dbReference type="EMBL" id="SMX84154.1"/>
    </source>
</evidence>
<keyword evidence="7 8" id="KW-0472">Membrane</keyword>
<reference evidence="9 12" key="1">
    <citation type="submission" date="2017-03" db="EMBL/GenBank/DDBJ databases">
        <authorList>
            <person name="Afonso C.L."/>
            <person name="Miller P.J."/>
            <person name="Scott M.A."/>
            <person name="Spackman E."/>
            <person name="Goraichik I."/>
            <person name="Dimitrov K.M."/>
            <person name="Suarez D.L."/>
            <person name="Swayne D.E."/>
        </authorList>
    </citation>
    <scope>NUCLEOTIDE SEQUENCE [LARGE SCALE GENOMIC DNA]</scope>
    <source>
        <strain evidence="9">6</strain>
        <strain evidence="12">6(3)</strain>
        <strain evidence="10">CNRZ 920</strain>
    </source>
</reference>
<keyword evidence="6" id="KW-0406">Ion transport</keyword>
<keyword evidence="3" id="KW-1003">Cell membrane</keyword>
<dbReference type="Proteomes" id="UP000234327">
    <property type="component" value="Unassembled WGS sequence"/>
</dbReference>
<comment type="subcellular location">
    <subcellularLocation>
        <location evidence="1">Cell membrane</location>
        <topology evidence="1">Multi-pass membrane protein</topology>
    </subcellularLocation>
</comment>
<evidence type="ECO:0000313" key="10">
    <source>
        <dbReference type="EMBL" id="SMX92898.1"/>
    </source>
</evidence>
<dbReference type="EMBL" id="FXYZ01000007">
    <property type="protein sequence ID" value="SMX84154.1"/>
    <property type="molecule type" value="Genomic_DNA"/>
</dbReference>